<name>A0A1E7F5S4_9STRA</name>
<gene>
    <name evidence="1" type="ORF">FRACYDRAFT_269855</name>
</gene>
<dbReference type="EMBL" id="KV784361">
    <property type="protein sequence ID" value="OEU13538.1"/>
    <property type="molecule type" value="Genomic_DNA"/>
</dbReference>
<dbReference type="AlphaFoldDB" id="A0A1E7F5S4"/>
<dbReference type="Proteomes" id="UP000095751">
    <property type="component" value="Unassembled WGS sequence"/>
</dbReference>
<sequence>MSRTMIRMKKILNRSKSTTPENFTRKAKIKITLPTPKKSPRRLPPKSVRQSLLQLDRFQREVLNRIEMLYNICLFTKWKLAMDREKKREGFSFF</sequence>
<dbReference type="KEGG" id="fcy:FRACYDRAFT_269855"/>
<organism evidence="1 2">
    <name type="scientific">Fragilariopsis cylindrus CCMP1102</name>
    <dbReference type="NCBI Taxonomy" id="635003"/>
    <lineage>
        <taxon>Eukaryota</taxon>
        <taxon>Sar</taxon>
        <taxon>Stramenopiles</taxon>
        <taxon>Ochrophyta</taxon>
        <taxon>Bacillariophyta</taxon>
        <taxon>Bacillariophyceae</taxon>
        <taxon>Bacillariophycidae</taxon>
        <taxon>Bacillariales</taxon>
        <taxon>Bacillariaceae</taxon>
        <taxon>Fragilariopsis</taxon>
    </lineage>
</organism>
<evidence type="ECO:0000313" key="1">
    <source>
        <dbReference type="EMBL" id="OEU13538.1"/>
    </source>
</evidence>
<dbReference type="InParanoid" id="A0A1E7F5S4"/>
<reference evidence="1 2" key="1">
    <citation type="submission" date="2016-09" db="EMBL/GenBank/DDBJ databases">
        <title>Extensive genetic diversity and differential bi-allelic expression allows diatom success in the polar Southern Ocean.</title>
        <authorList>
            <consortium name="DOE Joint Genome Institute"/>
            <person name="Mock T."/>
            <person name="Otillar R.P."/>
            <person name="Strauss J."/>
            <person name="Dupont C."/>
            <person name="Frickenhaus S."/>
            <person name="Maumus F."/>
            <person name="Mcmullan M."/>
            <person name="Sanges R."/>
            <person name="Schmutz J."/>
            <person name="Toseland A."/>
            <person name="Valas R."/>
            <person name="Veluchamy A."/>
            <person name="Ward B.J."/>
            <person name="Allen A."/>
            <person name="Barry K."/>
            <person name="Falciatore A."/>
            <person name="Ferrante M."/>
            <person name="Fortunato A.E."/>
            <person name="Gloeckner G."/>
            <person name="Gruber A."/>
            <person name="Hipkin R."/>
            <person name="Janech M."/>
            <person name="Kroth P."/>
            <person name="Leese F."/>
            <person name="Lindquist E."/>
            <person name="Lyon B.R."/>
            <person name="Martin J."/>
            <person name="Mayer C."/>
            <person name="Parker M."/>
            <person name="Quesneville H."/>
            <person name="Raymond J."/>
            <person name="Uhlig C."/>
            <person name="Valentin K.U."/>
            <person name="Worden A.Z."/>
            <person name="Armbrust E.V."/>
            <person name="Bowler C."/>
            <person name="Green B."/>
            <person name="Moulton V."/>
            <person name="Van Oosterhout C."/>
            <person name="Grigoriev I."/>
        </authorList>
    </citation>
    <scope>NUCLEOTIDE SEQUENCE [LARGE SCALE GENOMIC DNA]</scope>
    <source>
        <strain evidence="1 2">CCMP1102</strain>
    </source>
</reference>
<proteinExistence type="predicted"/>
<accession>A0A1E7F5S4</accession>
<evidence type="ECO:0000313" key="2">
    <source>
        <dbReference type="Proteomes" id="UP000095751"/>
    </source>
</evidence>
<keyword evidence="2" id="KW-1185">Reference proteome</keyword>
<protein>
    <submittedName>
        <fullName evidence="1">Uncharacterized protein</fullName>
    </submittedName>
</protein>